<keyword evidence="4" id="KW-0808">Transferase</keyword>
<dbReference type="InterPro" id="IPR036890">
    <property type="entry name" value="HATPase_C_sf"/>
</dbReference>
<evidence type="ECO:0000313" key="9">
    <source>
        <dbReference type="EMBL" id="TDO20283.1"/>
    </source>
</evidence>
<dbReference type="SUPFAM" id="SSF55874">
    <property type="entry name" value="ATPase domain of HSP90 chaperone/DNA topoisomerase II/histidine kinase"/>
    <property type="match status" value="1"/>
</dbReference>
<dbReference type="Gene3D" id="3.30.565.10">
    <property type="entry name" value="Histidine kinase-like ATPase, C-terminal domain"/>
    <property type="match status" value="1"/>
</dbReference>
<evidence type="ECO:0000256" key="2">
    <source>
        <dbReference type="ARBA" id="ARBA00012438"/>
    </source>
</evidence>
<comment type="caution">
    <text evidence="9">The sequence shown here is derived from an EMBL/GenBank/DDBJ whole genome shotgun (WGS) entry which is preliminary data.</text>
</comment>
<evidence type="ECO:0000256" key="3">
    <source>
        <dbReference type="ARBA" id="ARBA00022553"/>
    </source>
</evidence>
<dbReference type="CDD" id="cd00082">
    <property type="entry name" value="HisKA"/>
    <property type="match status" value="1"/>
</dbReference>
<evidence type="ECO:0000256" key="6">
    <source>
        <dbReference type="ARBA" id="ARBA00023012"/>
    </source>
</evidence>
<dbReference type="Pfam" id="PF00512">
    <property type="entry name" value="HisKA"/>
    <property type="match status" value="1"/>
</dbReference>
<keyword evidence="7" id="KW-1133">Transmembrane helix</keyword>
<dbReference type="PANTHER" id="PTHR45453">
    <property type="entry name" value="PHOSPHATE REGULON SENSOR PROTEIN PHOR"/>
    <property type="match status" value="1"/>
</dbReference>
<dbReference type="PANTHER" id="PTHR45453:SF1">
    <property type="entry name" value="PHOSPHATE REGULON SENSOR PROTEIN PHOR"/>
    <property type="match status" value="1"/>
</dbReference>
<accession>A0A4R6IDE0</accession>
<proteinExistence type="predicted"/>
<dbReference type="AlphaFoldDB" id="A0A4R6IDE0"/>
<name>A0A4R6IDE0_9SPHI</name>
<keyword evidence="6" id="KW-0902">Two-component regulatory system</keyword>
<dbReference type="RefSeq" id="WP_133558651.1">
    <property type="nucleotide sequence ID" value="NZ_SNWM01000005.1"/>
</dbReference>
<evidence type="ECO:0000256" key="4">
    <source>
        <dbReference type="ARBA" id="ARBA00022679"/>
    </source>
</evidence>
<dbReference type="Proteomes" id="UP000295499">
    <property type="component" value="Unassembled WGS sequence"/>
</dbReference>
<dbReference type="SUPFAM" id="SSF47384">
    <property type="entry name" value="Homodimeric domain of signal transducing histidine kinase"/>
    <property type="match status" value="1"/>
</dbReference>
<dbReference type="InterPro" id="IPR003661">
    <property type="entry name" value="HisK_dim/P_dom"/>
</dbReference>
<dbReference type="PROSITE" id="PS50109">
    <property type="entry name" value="HIS_KIN"/>
    <property type="match status" value="1"/>
</dbReference>
<evidence type="ECO:0000259" key="8">
    <source>
        <dbReference type="PROSITE" id="PS50109"/>
    </source>
</evidence>
<evidence type="ECO:0000256" key="5">
    <source>
        <dbReference type="ARBA" id="ARBA00022777"/>
    </source>
</evidence>
<keyword evidence="3" id="KW-0597">Phosphoprotein</keyword>
<dbReference type="PRINTS" id="PR00344">
    <property type="entry name" value="BCTRLSENSOR"/>
</dbReference>
<dbReference type="InterPro" id="IPR050351">
    <property type="entry name" value="BphY/WalK/GraS-like"/>
</dbReference>
<feature type="domain" description="Histidine kinase" evidence="8">
    <location>
        <begin position="235"/>
        <end position="450"/>
    </location>
</feature>
<keyword evidence="10" id="KW-1185">Reference proteome</keyword>
<dbReference type="EMBL" id="SNWM01000005">
    <property type="protein sequence ID" value="TDO20283.1"/>
    <property type="molecule type" value="Genomic_DNA"/>
</dbReference>
<sequence>MKKRLQFIFLIASVTAGGIILCQLYWVYFNYNISRKNFLQSANYALRKSVDEYQLAQNKLPTSLKHKNPTLTFFMRTLPDNDSLALDTPDSKRRFSAEFATVAVDRQHLPEVMALVGRLLSQQKHIPLNLDTLTTIFNRQLRNNRINKRFRLYADRNQSIISEEQVAAVVNFYKDPVIIHAEMIDGQHYLLTSNFLPALVSSLMVLLSAGSLYYMSKIIKRQMMLDTMKSDFINNITHELRTPVTILKSSNEALASFGAADNPETLNRYLKINAAVLETLDTDIERMLEFGRSEAHKLKPVYEKVLLFEAIQKVTERFAMIENLNIRIELDTSLEIMTDRCMLGTILVNLIDNAIKYSPGGAQLVILAEKLPKGWNLSVRDHGQGIPAAALPHIFDKFYRVSTGDIHEVKGYGIGLAHVGQLVAAMDGNIRVYSKLDRGTTFKLTFNRYEKNRCAAG</sequence>
<keyword evidence="5" id="KW-0418">Kinase</keyword>
<protein>
    <recommendedName>
        <fullName evidence="2">histidine kinase</fullName>
        <ecNumber evidence="2">2.7.13.3</ecNumber>
    </recommendedName>
</protein>
<keyword evidence="7" id="KW-0472">Membrane</keyword>
<dbReference type="Pfam" id="PF02518">
    <property type="entry name" value="HATPase_c"/>
    <property type="match status" value="1"/>
</dbReference>
<dbReference type="CDD" id="cd00075">
    <property type="entry name" value="HATPase"/>
    <property type="match status" value="1"/>
</dbReference>
<dbReference type="Gene3D" id="1.10.287.130">
    <property type="match status" value="1"/>
</dbReference>
<dbReference type="InterPro" id="IPR036097">
    <property type="entry name" value="HisK_dim/P_sf"/>
</dbReference>
<gene>
    <name evidence="9" type="ORF">CLV32_4043</name>
</gene>
<dbReference type="InterPro" id="IPR004358">
    <property type="entry name" value="Sig_transdc_His_kin-like_C"/>
</dbReference>
<organism evidence="9 10">
    <name type="scientific">Pedobacter duraquae</name>
    <dbReference type="NCBI Taxonomy" id="425511"/>
    <lineage>
        <taxon>Bacteria</taxon>
        <taxon>Pseudomonadati</taxon>
        <taxon>Bacteroidota</taxon>
        <taxon>Sphingobacteriia</taxon>
        <taxon>Sphingobacteriales</taxon>
        <taxon>Sphingobacteriaceae</taxon>
        <taxon>Pedobacter</taxon>
    </lineage>
</organism>
<evidence type="ECO:0000313" key="10">
    <source>
        <dbReference type="Proteomes" id="UP000295499"/>
    </source>
</evidence>
<dbReference type="InterPro" id="IPR003594">
    <property type="entry name" value="HATPase_dom"/>
</dbReference>
<dbReference type="OrthoDB" id="921707at2"/>
<dbReference type="GO" id="GO:0000155">
    <property type="term" value="F:phosphorelay sensor kinase activity"/>
    <property type="evidence" value="ECO:0007669"/>
    <property type="project" value="InterPro"/>
</dbReference>
<dbReference type="SMART" id="SM00388">
    <property type="entry name" value="HisKA"/>
    <property type="match status" value="1"/>
</dbReference>
<reference evidence="9 10" key="1">
    <citation type="submission" date="2019-03" db="EMBL/GenBank/DDBJ databases">
        <title>Genomic Encyclopedia of Archaeal and Bacterial Type Strains, Phase II (KMG-II): from individual species to whole genera.</title>
        <authorList>
            <person name="Goeker M."/>
        </authorList>
    </citation>
    <scope>NUCLEOTIDE SEQUENCE [LARGE SCALE GENOMIC DNA]</scope>
    <source>
        <strain evidence="9 10">DSM 19034</strain>
    </source>
</reference>
<dbReference type="InterPro" id="IPR005467">
    <property type="entry name" value="His_kinase_dom"/>
</dbReference>
<keyword evidence="7" id="KW-0812">Transmembrane</keyword>
<evidence type="ECO:0000256" key="1">
    <source>
        <dbReference type="ARBA" id="ARBA00000085"/>
    </source>
</evidence>
<dbReference type="GO" id="GO:0016036">
    <property type="term" value="P:cellular response to phosphate starvation"/>
    <property type="evidence" value="ECO:0007669"/>
    <property type="project" value="TreeGrafter"/>
</dbReference>
<dbReference type="SMART" id="SM00387">
    <property type="entry name" value="HATPase_c"/>
    <property type="match status" value="1"/>
</dbReference>
<dbReference type="GO" id="GO:0004721">
    <property type="term" value="F:phosphoprotein phosphatase activity"/>
    <property type="evidence" value="ECO:0007669"/>
    <property type="project" value="TreeGrafter"/>
</dbReference>
<dbReference type="GO" id="GO:0005886">
    <property type="term" value="C:plasma membrane"/>
    <property type="evidence" value="ECO:0007669"/>
    <property type="project" value="TreeGrafter"/>
</dbReference>
<feature type="transmembrane region" description="Helical" evidence="7">
    <location>
        <begin position="7"/>
        <end position="28"/>
    </location>
</feature>
<dbReference type="EC" id="2.7.13.3" evidence="2"/>
<evidence type="ECO:0000256" key="7">
    <source>
        <dbReference type="SAM" id="Phobius"/>
    </source>
</evidence>
<comment type="catalytic activity">
    <reaction evidence="1">
        <text>ATP + protein L-histidine = ADP + protein N-phospho-L-histidine.</text>
        <dbReference type="EC" id="2.7.13.3"/>
    </reaction>
</comment>